<organism evidence="1 2">
    <name type="scientific">Eleusine coracana subsp. coracana</name>
    <dbReference type="NCBI Taxonomy" id="191504"/>
    <lineage>
        <taxon>Eukaryota</taxon>
        <taxon>Viridiplantae</taxon>
        <taxon>Streptophyta</taxon>
        <taxon>Embryophyta</taxon>
        <taxon>Tracheophyta</taxon>
        <taxon>Spermatophyta</taxon>
        <taxon>Magnoliopsida</taxon>
        <taxon>Liliopsida</taxon>
        <taxon>Poales</taxon>
        <taxon>Poaceae</taxon>
        <taxon>PACMAD clade</taxon>
        <taxon>Chloridoideae</taxon>
        <taxon>Cynodonteae</taxon>
        <taxon>Eleusininae</taxon>
        <taxon>Eleusine</taxon>
    </lineage>
</organism>
<proteinExistence type="predicted"/>
<gene>
    <name evidence="1" type="primary">ga06224</name>
    <name evidence="1" type="ORF">PR202_ga06224</name>
</gene>
<evidence type="ECO:0000313" key="1">
    <source>
        <dbReference type="EMBL" id="GJM89989.1"/>
    </source>
</evidence>
<comment type="caution">
    <text evidence="1">The sequence shown here is derived from an EMBL/GenBank/DDBJ whole genome shotgun (WGS) entry which is preliminary data.</text>
</comment>
<protein>
    <recommendedName>
        <fullName evidence="3">F-box associated domain-containing protein</fullName>
    </recommendedName>
</protein>
<accession>A0AAV5BW53</accession>
<sequence>MMNDPPYPAERSQSSVSVKGFMFWHIDKAHSKPQTPWGLLCLNLADETFSVTGMPDSLDPVLADADDEESSYTVDVVNEELCLTARSSDVGITIWTLRMPDQCWEQRFKMLISHICHPLAFLEGQYENMRYQGRRSRTWKNIFCVNVNAYVESLVRIISVV</sequence>
<name>A0AAV5BW53_ELECO</name>
<reference evidence="1" key="1">
    <citation type="journal article" date="2018" name="DNA Res.">
        <title>Multiple hybrid de novo genome assembly of finger millet, an orphan allotetraploid crop.</title>
        <authorList>
            <person name="Hatakeyama M."/>
            <person name="Aluri S."/>
            <person name="Balachadran M.T."/>
            <person name="Sivarajan S.R."/>
            <person name="Patrignani A."/>
            <person name="Gruter S."/>
            <person name="Poveda L."/>
            <person name="Shimizu-Inatsugi R."/>
            <person name="Baeten J."/>
            <person name="Francoijs K.J."/>
            <person name="Nataraja K.N."/>
            <person name="Reddy Y.A.N."/>
            <person name="Phadnis S."/>
            <person name="Ravikumar R.L."/>
            <person name="Schlapbach R."/>
            <person name="Sreeman S.M."/>
            <person name="Shimizu K.K."/>
        </authorList>
    </citation>
    <scope>NUCLEOTIDE SEQUENCE</scope>
</reference>
<reference evidence="1" key="2">
    <citation type="submission" date="2021-12" db="EMBL/GenBank/DDBJ databases">
        <title>Resequencing data analysis of finger millet.</title>
        <authorList>
            <person name="Hatakeyama M."/>
            <person name="Aluri S."/>
            <person name="Balachadran M.T."/>
            <person name="Sivarajan S.R."/>
            <person name="Poveda L."/>
            <person name="Shimizu-Inatsugi R."/>
            <person name="Schlapbach R."/>
            <person name="Sreeman S.M."/>
            <person name="Shimizu K.K."/>
        </authorList>
    </citation>
    <scope>NUCLEOTIDE SEQUENCE</scope>
</reference>
<evidence type="ECO:0000313" key="2">
    <source>
        <dbReference type="Proteomes" id="UP001054889"/>
    </source>
</evidence>
<evidence type="ECO:0008006" key="3">
    <source>
        <dbReference type="Google" id="ProtNLM"/>
    </source>
</evidence>
<dbReference type="EMBL" id="BQKI01000003">
    <property type="protein sequence ID" value="GJM89989.1"/>
    <property type="molecule type" value="Genomic_DNA"/>
</dbReference>
<keyword evidence="2" id="KW-1185">Reference proteome</keyword>
<dbReference type="Proteomes" id="UP001054889">
    <property type="component" value="Unassembled WGS sequence"/>
</dbReference>
<dbReference type="AlphaFoldDB" id="A0AAV5BW53"/>